<feature type="transmembrane region" description="Helical" evidence="4">
    <location>
        <begin position="42"/>
        <end position="62"/>
    </location>
</feature>
<dbReference type="Pfam" id="PF11807">
    <property type="entry name" value="UstYa"/>
    <property type="match status" value="1"/>
</dbReference>
<dbReference type="EMBL" id="JMSE01000649">
    <property type="protein sequence ID" value="KDN68583.1"/>
    <property type="molecule type" value="Genomic_DNA"/>
</dbReference>
<dbReference type="InterPro" id="IPR021765">
    <property type="entry name" value="UstYa-like"/>
</dbReference>
<organism evidence="5 6">
    <name type="scientific">Colletotrichum sublineola</name>
    <name type="common">Sorghum anthracnose fungus</name>
    <dbReference type="NCBI Taxonomy" id="1173701"/>
    <lineage>
        <taxon>Eukaryota</taxon>
        <taxon>Fungi</taxon>
        <taxon>Dikarya</taxon>
        <taxon>Ascomycota</taxon>
        <taxon>Pezizomycotina</taxon>
        <taxon>Sordariomycetes</taxon>
        <taxon>Hypocreomycetidae</taxon>
        <taxon>Glomerellales</taxon>
        <taxon>Glomerellaceae</taxon>
        <taxon>Colletotrichum</taxon>
        <taxon>Colletotrichum graminicola species complex</taxon>
    </lineage>
</organism>
<comment type="pathway">
    <text evidence="1">Mycotoxin biosynthesis.</text>
</comment>
<keyword evidence="4" id="KW-1133">Transmembrane helix</keyword>
<evidence type="ECO:0000256" key="4">
    <source>
        <dbReference type="SAM" id="Phobius"/>
    </source>
</evidence>
<evidence type="ECO:0008006" key="7">
    <source>
        <dbReference type="Google" id="ProtNLM"/>
    </source>
</evidence>
<evidence type="ECO:0000256" key="1">
    <source>
        <dbReference type="ARBA" id="ARBA00004685"/>
    </source>
</evidence>
<comment type="caution">
    <text evidence="5">The sequence shown here is derived from an EMBL/GenBank/DDBJ whole genome shotgun (WGS) entry which is preliminary data.</text>
</comment>
<reference evidence="6" key="1">
    <citation type="journal article" date="2014" name="Genome Announc.">
        <title>Draft genome sequence of Colletotrichum sublineola, a destructive pathogen of cultivated sorghum.</title>
        <authorList>
            <person name="Baroncelli R."/>
            <person name="Sanz-Martin J.M."/>
            <person name="Rech G.E."/>
            <person name="Sukno S.A."/>
            <person name="Thon M.R."/>
        </authorList>
    </citation>
    <scope>NUCLEOTIDE SEQUENCE [LARGE SCALE GENOMIC DNA]</scope>
    <source>
        <strain evidence="6">TX430BB</strain>
    </source>
</reference>
<proteinExistence type="inferred from homology"/>
<dbReference type="GO" id="GO:0043386">
    <property type="term" value="P:mycotoxin biosynthetic process"/>
    <property type="evidence" value="ECO:0007669"/>
    <property type="project" value="InterPro"/>
</dbReference>
<dbReference type="OMA" id="LRQATIC"/>
<feature type="region of interest" description="Disordered" evidence="3">
    <location>
        <begin position="1"/>
        <end position="25"/>
    </location>
</feature>
<dbReference type="STRING" id="1173701.A0A066XHC5"/>
<evidence type="ECO:0000256" key="2">
    <source>
        <dbReference type="ARBA" id="ARBA00035112"/>
    </source>
</evidence>
<dbReference type="Proteomes" id="UP000027238">
    <property type="component" value="Unassembled WGS sequence"/>
</dbReference>
<evidence type="ECO:0000313" key="6">
    <source>
        <dbReference type="Proteomes" id="UP000027238"/>
    </source>
</evidence>
<dbReference type="PANTHER" id="PTHR33365">
    <property type="entry name" value="YALI0B05434P"/>
    <property type="match status" value="1"/>
</dbReference>
<dbReference type="eggNOG" id="ENOG502T1KY">
    <property type="taxonomic scope" value="Eukaryota"/>
</dbReference>
<dbReference type="AlphaFoldDB" id="A0A066XHC5"/>
<keyword evidence="6" id="KW-1185">Reference proteome</keyword>
<keyword evidence="4" id="KW-0812">Transmembrane</keyword>
<name>A0A066XHC5_COLSU</name>
<dbReference type="OrthoDB" id="3687641at2759"/>
<dbReference type="HOGENOM" id="CLU_969820_0_0_1"/>
<protein>
    <recommendedName>
        <fullName evidence="7">Tat pathway signal sequence</fullName>
    </recommendedName>
</protein>
<feature type="compositionally biased region" description="Low complexity" evidence="3">
    <location>
        <begin position="1"/>
        <end position="12"/>
    </location>
</feature>
<keyword evidence="4" id="KW-0472">Membrane</keyword>
<accession>A0A066XHC5</accession>
<dbReference type="PANTHER" id="PTHR33365:SF4">
    <property type="entry name" value="CYCLOCHLOROTINE BIOSYNTHESIS PROTEIN O"/>
    <property type="match status" value="1"/>
</dbReference>
<comment type="similarity">
    <text evidence="2">Belongs to the ustYa family.</text>
</comment>
<evidence type="ECO:0000313" key="5">
    <source>
        <dbReference type="EMBL" id="KDN68583.1"/>
    </source>
</evidence>
<gene>
    <name evidence="5" type="ORF">CSUB01_10605</name>
</gene>
<sequence length="287" mass="31809">MGRRSSSSVRYSLVPDKSEDGDSNSILLPQPTPWVPVSKWKLLAIISIFININALLVFVLSLTGHLPLLGDSNECHLASEKLWGRPIPWKKTILNNQQEFIDSDPWDSKFGGDGTASTEKGPNPWNSIWFANWVALENDPTAHGYGFGTPLTGPGSEGNDLDPVPWKEGSQAFGIGVMHQLHCVASIKKAIVDYRFTGGRRGSNSTKTAGHIDHCLEVLRQATICHGDMSLLRPDVRGSRYTGYDGWGNEHICRDWDAIKQIVKEHGIHYVIGKSTRGWTHYIHSAD</sequence>
<evidence type="ECO:0000256" key="3">
    <source>
        <dbReference type="SAM" id="MobiDB-lite"/>
    </source>
</evidence>